<accession>A0A348AP32</accession>
<name>A0A348AP32_9FIRM</name>
<evidence type="ECO:0000313" key="1">
    <source>
        <dbReference type="EMBL" id="BBB92830.1"/>
    </source>
</evidence>
<protein>
    <submittedName>
        <fullName evidence="1">YtxC-like family protein</fullName>
    </submittedName>
</protein>
<dbReference type="RefSeq" id="WP_232035504.1">
    <property type="nucleotide sequence ID" value="NZ_AP018449.1"/>
</dbReference>
<sequence length="306" mass="35070">MVKLLSIGINGAVDEIREKLVQGCGSLVEEGFSIAFEEMKRGGYTFLSCNVSEGELSFRNYERIKNLLKDDASRILANWIVEHEELNIVNKIIEQNYHYFNPDERQSVRKNTLATLHSANSCDNLGFSAAARHKLILNRIMEYLDNHHELVMEGFVNFRLKDYHQKLSLTVDRVVDDFMMELEYKEFIRVLRYFVDVQEPRVEEAHVIISGNGNFKILDQNSNAISNQYLDNLVLKSQSTADINEISQEDLLISALITIAPHSIIIHSSSHARDQDILETVKNVFDGRVILCKGCEMCKVESLTKR</sequence>
<reference evidence="1 2" key="1">
    <citation type="journal article" date="2018" name="Int. J. Syst. Evol. Microbiol.">
        <title>Methylomusa anaerophila gen. nov., sp. nov., an anaerobic methanol-utilizing bacterium isolated from a microbial fuel cell.</title>
        <authorList>
            <person name="Amano N."/>
            <person name="Yamamuro A."/>
            <person name="Miyahara M."/>
            <person name="Kouzuma A."/>
            <person name="Abe T."/>
            <person name="Watanabe K."/>
        </authorList>
    </citation>
    <scope>NUCLEOTIDE SEQUENCE [LARGE SCALE GENOMIC DNA]</scope>
    <source>
        <strain evidence="1 2">MMFC1</strain>
    </source>
</reference>
<organism evidence="1 2">
    <name type="scientific">Methylomusa anaerophila</name>
    <dbReference type="NCBI Taxonomy" id="1930071"/>
    <lineage>
        <taxon>Bacteria</taxon>
        <taxon>Bacillati</taxon>
        <taxon>Bacillota</taxon>
        <taxon>Negativicutes</taxon>
        <taxon>Selenomonadales</taxon>
        <taxon>Sporomusaceae</taxon>
        <taxon>Methylomusa</taxon>
    </lineage>
</organism>
<keyword evidence="2" id="KW-1185">Reference proteome</keyword>
<gene>
    <name evidence="1" type="ORF">MAMMFC1_03538</name>
</gene>
<dbReference type="AlphaFoldDB" id="A0A348AP32"/>
<dbReference type="EMBL" id="AP018449">
    <property type="protein sequence ID" value="BBB92830.1"/>
    <property type="molecule type" value="Genomic_DNA"/>
</dbReference>
<evidence type="ECO:0000313" key="2">
    <source>
        <dbReference type="Proteomes" id="UP000276437"/>
    </source>
</evidence>
<dbReference type="Pfam" id="PF08812">
    <property type="entry name" value="YtxC"/>
    <property type="match status" value="1"/>
</dbReference>
<dbReference type="InterPro" id="IPR014199">
    <property type="entry name" value="Spore_YtxC"/>
</dbReference>
<dbReference type="KEGG" id="mana:MAMMFC1_03538"/>
<proteinExistence type="predicted"/>
<dbReference type="NCBIfam" id="TIGR02834">
    <property type="entry name" value="spo_ytxC"/>
    <property type="match status" value="1"/>
</dbReference>
<dbReference type="Proteomes" id="UP000276437">
    <property type="component" value="Chromosome"/>
</dbReference>